<evidence type="ECO:0000256" key="1">
    <source>
        <dbReference type="SAM" id="MobiDB-lite"/>
    </source>
</evidence>
<dbReference type="OrthoDB" id="786951at2759"/>
<dbReference type="GO" id="GO:0003676">
    <property type="term" value="F:nucleic acid binding"/>
    <property type="evidence" value="ECO:0007669"/>
    <property type="project" value="InterPro"/>
</dbReference>
<dbReference type="SMART" id="SM00443">
    <property type="entry name" value="G_patch"/>
    <property type="match status" value="1"/>
</dbReference>
<keyword evidence="4" id="KW-1185">Reference proteome</keyword>
<dbReference type="PANTHER" id="PTHR21032">
    <property type="entry name" value="G PATCH DOMAIN-CONTAINING PROTEIN 11"/>
    <property type="match status" value="1"/>
</dbReference>
<dbReference type="EMBL" id="MU001674">
    <property type="protein sequence ID" value="KAF2459961.1"/>
    <property type="molecule type" value="Genomic_DNA"/>
</dbReference>
<dbReference type="InterPro" id="IPR025239">
    <property type="entry name" value="DUF4187"/>
</dbReference>
<dbReference type="Proteomes" id="UP000799766">
    <property type="component" value="Unassembled WGS sequence"/>
</dbReference>
<feature type="region of interest" description="Disordered" evidence="1">
    <location>
        <begin position="173"/>
        <end position="192"/>
    </location>
</feature>
<dbReference type="InterPro" id="IPR000467">
    <property type="entry name" value="G_patch_dom"/>
</dbReference>
<accession>A0A6A6P7I8</accession>
<feature type="compositionally biased region" description="Basic and acidic residues" evidence="1">
    <location>
        <begin position="45"/>
        <end position="63"/>
    </location>
</feature>
<dbReference type="GO" id="GO:0000776">
    <property type="term" value="C:kinetochore"/>
    <property type="evidence" value="ECO:0007669"/>
    <property type="project" value="TreeGrafter"/>
</dbReference>
<dbReference type="Pfam" id="PF01585">
    <property type="entry name" value="G-patch"/>
    <property type="match status" value="1"/>
</dbReference>
<feature type="compositionally biased region" description="Low complexity" evidence="1">
    <location>
        <begin position="64"/>
        <end position="75"/>
    </location>
</feature>
<feature type="domain" description="G-patch" evidence="2">
    <location>
        <begin position="78"/>
        <end position="124"/>
    </location>
</feature>
<sequence length="325" mass="37035">MAHRQREPSAGEASDDEDDYMAMSFAEPDSPAHKETSMQRRARRVREGEIKGRVKSKAEREADAAAAQEEALATALDDSNKGFRMMAKLGYKRGAALGKSEGARTEPIKLSRKDDRGGIGLEAERKRKLRDEAGNVPNKAKFDEWDYRDRMAQEAQERRIEGQIFHAQRMAETLDTEEEAGGNTAGQGIDSGTKPLTSCNVLWRGLVLQRQADEEEQQMRRERDRNLSRFKDCVYSADDGDSSDDDEHRNVLEAKLNDRTLFDEQDDEPEADPELEEFNSLPPAERLTRLLVYLRDKHHYCFWCKCKYPDFALDGCPGVDEEDHD</sequence>
<dbReference type="Pfam" id="PF13821">
    <property type="entry name" value="DUF4187"/>
    <property type="match status" value="1"/>
</dbReference>
<evidence type="ECO:0000313" key="3">
    <source>
        <dbReference type="EMBL" id="KAF2459961.1"/>
    </source>
</evidence>
<evidence type="ECO:0000259" key="2">
    <source>
        <dbReference type="PROSITE" id="PS50174"/>
    </source>
</evidence>
<dbReference type="AlphaFoldDB" id="A0A6A6P7I8"/>
<organism evidence="3 4">
    <name type="scientific">Lineolata rhizophorae</name>
    <dbReference type="NCBI Taxonomy" id="578093"/>
    <lineage>
        <taxon>Eukaryota</taxon>
        <taxon>Fungi</taxon>
        <taxon>Dikarya</taxon>
        <taxon>Ascomycota</taxon>
        <taxon>Pezizomycotina</taxon>
        <taxon>Dothideomycetes</taxon>
        <taxon>Dothideomycetes incertae sedis</taxon>
        <taxon>Lineolatales</taxon>
        <taxon>Lineolataceae</taxon>
        <taxon>Lineolata</taxon>
    </lineage>
</organism>
<dbReference type="InterPro" id="IPR039249">
    <property type="entry name" value="GPATCH11"/>
</dbReference>
<gene>
    <name evidence="3" type="ORF">BDY21DRAFT_281080</name>
</gene>
<evidence type="ECO:0000313" key="4">
    <source>
        <dbReference type="Proteomes" id="UP000799766"/>
    </source>
</evidence>
<reference evidence="3" key="1">
    <citation type="journal article" date="2020" name="Stud. Mycol.">
        <title>101 Dothideomycetes genomes: a test case for predicting lifestyles and emergence of pathogens.</title>
        <authorList>
            <person name="Haridas S."/>
            <person name="Albert R."/>
            <person name="Binder M."/>
            <person name="Bloem J."/>
            <person name="Labutti K."/>
            <person name="Salamov A."/>
            <person name="Andreopoulos B."/>
            <person name="Baker S."/>
            <person name="Barry K."/>
            <person name="Bills G."/>
            <person name="Bluhm B."/>
            <person name="Cannon C."/>
            <person name="Castanera R."/>
            <person name="Culley D."/>
            <person name="Daum C."/>
            <person name="Ezra D."/>
            <person name="Gonzalez J."/>
            <person name="Henrissat B."/>
            <person name="Kuo A."/>
            <person name="Liang C."/>
            <person name="Lipzen A."/>
            <person name="Lutzoni F."/>
            <person name="Magnuson J."/>
            <person name="Mondo S."/>
            <person name="Nolan M."/>
            <person name="Ohm R."/>
            <person name="Pangilinan J."/>
            <person name="Park H.-J."/>
            <person name="Ramirez L."/>
            <person name="Alfaro M."/>
            <person name="Sun H."/>
            <person name="Tritt A."/>
            <person name="Yoshinaga Y."/>
            <person name="Zwiers L.-H."/>
            <person name="Turgeon B."/>
            <person name="Goodwin S."/>
            <person name="Spatafora J."/>
            <person name="Crous P."/>
            <person name="Grigoriev I."/>
        </authorList>
    </citation>
    <scope>NUCLEOTIDE SEQUENCE</scope>
    <source>
        <strain evidence="3">ATCC 16933</strain>
    </source>
</reference>
<name>A0A6A6P7I8_9PEZI</name>
<feature type="region of interest" description="Disordered" evidence="1">
    <location>
        <begin position="1"/>
        <end position="75"/>
    </location>
</feature>
<proteinExistence type="predicted"/>
<dbReference type="SMART" id="SM01173">
    <property type="entry name" value="DUF4187"/>
    <property type="match status" value="1"/>
</dbReference>
<dbReference type="PROSITE" id="PS50174">
    <property type="entry name" value="G_PATCH"/>
    <property type="match status" value="1"/>
</dbReference>
<feature type="region of interest" description="Disordered" evidence="1">
    <location>
        <begin position="98"/>
        <end position="122"/>
    </location>
</feature>
<feature type="compositionally biased region" description="Basic and acidic residues" evidence="1">
    <location>
        <begin position="101"/>
        <end position="122"/>
    </location>
</feature>
<dbReference type="PANTHER" id="PTHR21032:SF0">
    <property type="entry name" value="G PATCH DOMAIN-CONTAINING PROTEIN 11"/>
    <property type="match status" value="1"/>
</dbReference>
<protein>
    <recommendedName>
        <fullName evidence="2">G-patch domain-containing protein</fullName>
    </recommendedName>
</protein>